<feature type="compositionally biased region" description="Pro residues" evidence="1">
    <location>
        <begin position="88"/>
        <end position="100"/>
    </location>
</feature>
<accession>A0A4S4M533</accession>
<feature type="region of interest" description="Disordered" evidence="1">
    <location>
        <begin position="169"/>
        <end position="194"/>
    </location>
</feature>
<sequence>MPSPLPRDPPSIIVDTSCTLVLSPDGLASIIAGQDIEEQQFVTPAREGSSQHPLHDAGGQLSAEPESPPSSAIVSANMSPAPSAIPVMPSPPSPYSPYSPPSSTAGTAPIPDPRTPPPTSGLLYAPKTPTPIPACLTCPPSKNTSALPSTATSSIPPCPNLTVANLISGDSLPPPLQPHHPIVRPSPRSRSPSRTTVAAAVTFHA</sequence>
<gene>
    <name evidence="2" type="ORF">EW146_g1604</name>
</gene>
<evidence type="ECO:0000313" key="3">
    <source>
        <dbReference type="Proteomes" id="UP000310158"/>
    </source>
</evidence>
<name>A0A4S4M533_9AGAM</name>
<evidence type="ECO:0000313" key="2">
    <source>
        <dbReference type="EMBL" id="THH19568.1"/>
    </source>
</evidence>
<feature type="compositionally biased region" description="Low complexity" evidence="1">
    <location>
        <begin position="62"/>
        <end position="87"/>
    </location>
</feature>
<dbReference type="Proteomes" id="UP000310158">
    <property type="component" value="Unassembled WGS sequence"/>
</dbReference>
<protein>
    <submittedName>
        <fullName evidence="2">Uncharacterized protein</fullName>
    </submittedName>
</protein>
<organism evidence="2 3">
    <name type="scientific">Bondarzewia mesenterica</name>
    <dbReference type="NCBI Taxonomy" id="1095465"/>
    <lineage>
        <taxon>Eukaryota</taxon>
        <taxon>Fungi</taxon>
        <taxon>Dikarya</taxon>
        <taxon>Basidiomycota</taxon>
        <taxon>Agaricomycotina</taxon>
        <taxon>Agaricomycetes</taxon>
        <taxon>Russulales</taxon>
        <taxon>Bondarzewiaceae</taxon>
        <taxon>Bondarzewia</taxon>
    </lineage>
</organism>
<comment type="caution">
    <text evidence="2">The sequence shown here is derived from an EMBL/GenBank/DDBJ whole genome shotgun (WGS) entry which is preliminary data.</text>
</comment>
<evidence type="ECO:0000256" key="1">
    <source>
        <dbReference type="SAM" id="MobiDB-lite"/>
    </source>
</evidence>
<dbReference type="EMBL" id="SGPL01000041">
    <property type="protein sequence ID" value="THH19568.1"/>
    <property type="molecule type" value="Genomic_DNA"/>
</dbReference>
<dbReference type="AlphaFoldDB" id="A0A4S4M533"/>
<feature type="region of interest" description="Disordered" evidence="1">
    <location>
        <begin position="38"/>
        <end position="126"/>
    </location>
</feature>
<feature type="compositionally biased region" description="Low complexity" evidence="1">
    <location>
        <begin position="185"/>
        <end position="194"/>
    </location>
</feature>
<reference evidence="2 3" key="1">
    <citation type="submission" date="2019-02" db="EMBL/GenBank/DDBJ databases">
        <title>Genome sequencing of the rare red list fungi Bondarzewia mesenterica.</title>
        <authorList>
            <person name="Buettner E."/>
            <person name="Kellner H."/>
        </authorList>
    </citation>
    <scope>NUCLEOTIDE SEQUENCE [LARGE SCALE GENOMIC DNA]</scope>
    <source>
        <strain evidence="2 3">DSM 108281</strain>
    </source>
</reference>
<proteinExistence type="predicted"/>
<feature type="compositionally biased region" description="Pro residues" evidence="1">
    <location>
        <begin position="110"/>
        <end position="119"/>
    </location>
</feature>
<keyword evidence="3" id="KW-1185">Reference proteome</keyword>